<reference evidence="2 3" key="1">
    <citation type="journal article" date="2018" name="Mol. Plant">
        <title>The genome of Artemisia annua provides insight into the evolution of Asteraceae family and artemisinin biosynthesis.</title>
        <authorList>
            <person name="Shen Q."/>
            <person name="Zhang L."/>
            <person name="Liao Z."/>
            <person name="Wang S."/>
            <person name="Yan T."/>
            <person name="Shi P."/>
            <person name="Liu M."/>
            <person name="Fu X."/>
            <person name="Pan Q."/>
            <person name="Wang Y."/>
            <person name="Lv Z."/>
            <person name="Lu X."/>
            <person name="Zhang F."/>
            <person name="Jiang W."/>
            <person name="Ma Y."/>
            <person name="Chen M."/>
            <person name="Hao X."/>
            <person name="Li L."/>
            <person name="Tang Y."/>
            <person name="Lv G."/>
            <person name="Zhou Y."/>
            <person name="Sun X."/>
            <person name="Brodelius P.E."/>
            <person name="Rose J.K.C."/>
            <person name="Tang K."/>
        </authorList>
    </citation>
    <scope>NUCLEOTIDE SEQUENCE [LARGE SCALE GENOMIC DNA]</scope>
    <source>
        <strain evidence="3">cv. Huhao1</strain>
        <tissue evidence="2">Leaf</tissue>
    </source>
</reference>
<keyword evidence="3" id="KW-1185">Reference proteome</keyword>
<accession>A0A2U1LRH6</accession>
<name>A0A2U1LRH6_ARTAN</name>
<proteinExistence type="predicted"/>
<dbReference type="PANTHER" id="PTHR33127:SF5">
    <property type="entry name" value="TRANSMEMBRANE PROTEIN"/>
    <property type="match status" value="1"/>
</dbReference>
<dbReference type="Proteomes" id="UP000245207">
    <property type="component" value="Unassembled WGS sequence"/>
</dbReference>
<dbReference type="InterPro" id="IPR005174">
    <property type="entry name" value="KIB1-4_b-propeller"/>
</dbReference>
<feature type="domain" description="KIB1-4 beta-propeller" evidence="1">
    <location>
        <begin position="531"/>
        <end position="668"/>
    </location>
</feature>
<protein>
    <recommendedName>
        <fullName evidence="1">KIB1-4 beta-propeller domain-containing protein</fullName>
    </recommendedName>
</protein>
<evidence type="ECO:0000313" key="3">
    <source>
        <dbReference type="Proteomes" id="UP000245207"/>
    </source>
</evidence>
<dbReference type="Pfam" id="PF03478">
    <property type="entry name" value="Beta-prop_KIB1-4"/>
    <property type="match status" value="1"/>
</dbReference>
<dbReference type="PANTHER" id="PTHR33127">
    <property type="entry name" value="TRANSMEMBRANE PROTEIN"/>
    <property type="match status" value="1"/>
</dbReference>
<organism evidence="2 3">
    <name type="scientific">Artemisia annua</name>
    <name type="common">Sweet wormwood</name>
    <dbReference type="NCBI Taxonomy" id="35608"/>
    <lineage>
        <taxon>Eukaryota</taxon>
        <taxon>Viridiplantae</taxon>
        <taxon>Streptophyta</taxon>
        <taxon>Embryophyta</taxon>
        <taxon>Tracheophyta</taxon>
        <taxon>Spermatophyta</taxon>
        <taxon>Magnoliopsida</taxon>
        <taxon>eudicotyledons</taxon>
        <taxon>Gunneridae</taxon>
        <taxon>Pentapetalae</taxon>
        <taxon>asterids</taxon>
        <taxon>campanulids</taxon>
        <taxon>Asterales</taxon>
        <taxon>Asteraceae</taxon>
        <taxon>Asteroideae</taxon>
        <taxon>Anthemideae</taxon>
        <taxon>Artemisiinae</taxon>
        <taxon>Artemisia</taxon>
    </lineage>
</organism>
<evidence type="ECO:0000313" key="2">
    <source>
        <dbReference type="EMBL" id="PWA51601.1"/>
    </source>
</evidence>
<gene>
    <name evidence="2" type="ORF">CTI12_AA461130</name>
</gene>
<dbReference type="STRING" id="35608.A0A2U1LRH6"/>
<sequence length="909" mass="105713">MEQKQKNNSVCDRLPPLSAKYPWFVAQNLEDKDEDDIGDKLFYTIHEPLSQYTCRIPELRGKHRKRKKLRWTEMSYAKQFRRLTNGLDGYLGNITCRNGKVYALRFAYGHASHVLEVNIVVKHKEVVINILQIGKTPHGCFCKYPRWSYPPMVDFLRGSSTDLFYIELVYEDETMKAVGDLHLFKLNTTSMMWEEMEDLKDAMFFLKLCTHEVSIISRQEIASELCGYIHILYEMDTVMYAYNVKYKTISISSLPCLVQTSQVSDLVMLECRFDGDHPDSTQQEEERDKWILVRSVSDDDLQIDCPVDESHLLNIPFHILEMIMEFCVGVEYMNFRATCKCCNLAAAPIQWSNKTVLSKLQTYSLDSPWLMVLDKHQGIITFTDPLFGERYLIKTPQELIGSQIYCSRYDWLLMYKTYHGALVFFNPFTNDIRELPDANDLDSFCFSEAPTSPDCMVVGFNTGDELEIYIHFVAGEPFWRMEQKQRNNSVCDRLPPLSAKYPWFVAQNLEAKYEEDIRDKLFYTIHEPLSQYRCRIPELRGKHIRACFHGWVILCDYPHNVNVMWSLWNPNTSKLIRLPPLKKKLRYFDECCLSTSPDDPRSMFMLTTNYKKPTIVLCQLDCKTSNPRWIEMSYTKEFRSLTNGVDGSLCNLTCCNGKVYALSLAKNQVPHVIEVDIVVTDKQVVINLLKLELIGSQIYCSRYGWLLMYKTDHGALVFFNPFTNDIRELPDANDLDSFCFSEAPTSPDCMVVGFNTGDELEIYIHFVAGEPFWRSLIDEDPRSNYTTPAKRFLAKCDKHCFLVVIGDFGKSIEVFNLNDSRNEWEKVDSLEKHIIYISGSTCLCIEAKAPQMENKIYFPRLHSGKIVFYSLETCRYHTFNGKMVEESFVDFIGTEHHANPHVWIEPSWS</sequence>
<comment type="caution">
    <text evidence="2">The sequence shown here is derived from an EMBL/GenBank/DDBJ whole genome shotgun (WGS) entry which is preliminary data.</text>
</comment>
<dbReference type="EMBL" id="PKPP01008098">
    <property type="protein sequence ID" value="PWA51601.1"/>
    <property type="molecule type" value="Genomic_DNA"/>
</dbReference>
<dbReference type="OrthoDB" id="1863935at2759"/>
<evidence type="ECO:0000259" key="1">
    <source>
        <dbReference type="Pfam" id="PF03478"/>
    </source>
</evidence>
<dbReference type="AlphaFoldDB" id="A0A2U1LRH6"/>